<sequence>MATIFDVAKLAQTSKSTVSRVVSGHGYVSASVRKRVLAAMRDVNYVPNQLARQLKAQRTKTIGFLVNEYAPVMGDLINYFTQIAQSDGYRVNMYQTTNAADELHVLNQLMTHELDAVYIAVRHNRWDKIEPYTKYGPIATWQRIDSNEIYSSYIDHYPLYLQILTYLVNQGYTRIGHVLNNKRASNTQARLHAIAAFKRKYPQIDQEWQQAHQHQQHAGEQAALTWLQTPNPPQVVVLYADYVAAEFIATLRLHGKRVPEDCRVFGFDNSEFGRLMAITTVDAQLQGQAQNAYTYLINRIQQTSRPYQQLTPRLIFRSSC</sequence>
<keyword evidence="2" id="KW-0238">DNA-binding</keyword>
<dbReference type="Pfam" id="PF00356">
    <property type="entry name" value="LacI"/>
    <property type="match status" value="1"/>
</dbReference>
<evidence type="ECO:0000256" key="3">
    <source>
        <dbReference type="ARBA" id="ARBA00023163"/>
    </source>
</evidence>
<dbReference type="PANTHER" id="PTHR30146:SF105">
    <property type="entry name" value="CATABOLITE CONTROL PROTEIN B"/>
    <property type="match status" value="1"/>
</dbReference>
<evidence type="ECO:0000313" key="6">
    <source>
        <dbReference type="Proteomes" id="UP000292648"/>
    </source>
</evidence>
<keyword evidence="1" id="KW-0805">Transcription regulation</keyword>
<comment type="caution">
    <text evidence="5">The sequence shown here is derived from an EMBL/GenBank/DDBJ whole genome shotgun (WGS) entry which is preliminary data.</text>
</comment>
<dbReference type="AlphaFoldDB" id="A0A4Q9XZ44"/>
<protein>
    <submittedName>
        <fullName evidence="5">LacI family transcriptional regulator</fullName>
    </submittedName>
</protein>
<dbReference type="PANTHER" id="PTHR30146">
    <property type="entry name" value="LACI-RELATED TRANSCRIPTIONAL REPRESSOR"/>
    <property type="match status" value="1"/>
</dbReference>
<keyword evidence="3" id="KW-0804">Transcription</keyword>
<evidence type="ECO:0000313" key="5">
    <source>
        <dbReference type="EMBL" id="TBX38886.1"/>
    </source>
</evidence>
<feature type="domain" description="HTH lacI-type" evidence="4">
    <location>
        <begin position="2"/>
        <end position="56"/>
    </location>
</feature>
<dbReference type="PROSITE" id="PS50932">
    <property type="entry name" value="HTH_LACI_2"/>
    <property type="match status" value="1"/>
</dbReference>
<dbReference type="EMBL" id="SEHH01000106">
    <property type="protein sequence ID" value="TBX38886.1"/>
    <property type="molecule type" value="Genomic_DNA"/>
</dbReference>
<dbReference type="Pfam" id="PF13377">
    <property type="entry name" value="Peripla_BP_3"/>
    <property type="match status" value="1"/>
</dbReference>
<dbReference type="InterPro" id="IPR046335">
    <property type="entry name" value="LacI/GalR-like_sensor"/>
</dbReference>
<dbReference type="SMART" id="SM00354">
    <property type="entry name" value="HTH_LACI"/>
    <property type="match status" value="1"/>
</dbReference>
<dbReference type="InterPro" id="IPR010982">
    <property type="entry name" value="Lambda_DNA-bd_dom_sf"/>
</dbReference>
<reference evidence="5 6" key="1">
    <citation type="submission" date="2019-01" db="EMBL/GenBank/DDBJ databases">
        <title>Draft genome sequence of Lactobacillus paraplantarum OSY-TC318, a Producer of the novel lantibiotic Paraplantaracin TC318.</title>
        <authorList>
            <person name="Hussein W.E."/>
            <person name="Huang E."/>
            <person name="Yousef A.E."/>
        </authorList>
    </citation>
    <scope>NUCLEOTIDE SEQUENCE [LARGE SCALE GENOMIC DNA]</scope>
    <source>
        <strain evidence="5 6">OSY-TC318</strain>
    </source>
</reference>
<dbReference type="Gene3D" id="1.10.260.40">
    <property type="entry name" value="lambda repressor-like DNA-binding domains"/>
    <property type="match status" value="1"/>
</dbReference>
<dbReference type="Proteomes" id="UP000292648">
    <property type="component" value="Unassembled WGS sequence"/>
</dbReference>
<dbReference type="GO" id="GO:0003700">
    <property type="term" value="F:DNA-binding transcription factor activity"/>
    <property type="evidence" value="ECO:0007669"/>
    <property type="project" value="TreeGrafter"/>
</dbReference>
<evidence type="ECO:0000256" key="2">
    <source>
        <dbReference type="ARBA" id="ARBA00023125"/>
    </source>
</evidence>
<gene>
    <name evidence="5" type="ORF">EUZ87_12940</name>
</gene>
<dbReference type="InterPro" id="IPR000843">
    <property type="entry name" value="HTH_LacI"/>
</dbReference>
<dbReference type="InterPro" id="IPR028082">
    <property type="entry name" value="Peripla_BP_I"/>
</dbReference>
<evidence type="ECO:0000256" key="1">
    <source>
        <dbReference type="ARBA" id="ARBA00023015"/>
    </source>
</evidence>
<name>A0A4Q9XZ44_9LACO</name>
<evidence type="ECO:0000259" key="4">
    <source>
        <dbReference type="PROSITE" id="PS50932"/>
    </source>
</evidence>
<proteinExistence type="predicted"/>
<dbReference type="SUPFAM" id="SSF47413">
    <property type="entry name" value="lambda repressor-like DNA-binding domains"/>
    <property type="match status" value="1"/>
</dbReference>
<dbReference type="SUPFAM" id="SSF53822">
    <property type="entry name" value="Periplasmic binding protein-like I"/>
    <property type="match status" value="1"/>
</dbReference>
<dbReference type="Gene3D" id="3.40.50.2300">
    <property type="match status" value="2"/>
</dbReference>
<dbReference type="CDD" id="cd01392">
    <property type="entry name" value="HTH_LacI"/>
    <property type="match status" value="1"/>
</dbReference>
<dbReference type="GO" id="GO:0000976">
    <property type="term" value="F:transcription cis-regulatory region binding"/>
    <property type="evidence" value="ECO:0007669"/>
    <property type="project" value="TreeGrafter"/>
</dbReference>
<accession>A0A4Q9XZ44</accession>
<organism evidence="5 6">
    <name type="scientific">Lactiplantibacillus paraplantarum</name>
    <dbReference type="NCBI Taxonomy" id="60520"/>
    <lineage>
        <taxon>Bacteria</taxon>
        <taxon>Bacillati</taxon>
        <taxon>Bacillota</taxon>
        <taxon>Bacilli</taxon>
        <taxon>Lactobacillales</taxon>
        <taxon>Lactobacillaceae</taxon>
        <taxon>Lactiplantibacillus</taxon>
    </lineage>
</organism>